<sequence>MTCSSSGVRVKNLDCEMSILRERNDSVKVLNRLRNYRKLWKNLFTFDLDDFTTSTNKRKLYLKGCSELEDLTNCEKKCGIEGGSSFCRYRWHVIQIFGLIFLAILLSTFFVYDEPPRKQNVDSVQKHRQEKEKDFLDMMIWKTGMTDGRIFQETFWIMVLVVEEENFDEVPRYIRIGNTRNFDRDRGNQRLAEIQNPGDIVPTVDLNLHRRNRLRSLVESSGFNSLSLRYDDYDDSSGIGNASVQHSDLQNREISMSYASGHPLRNTLSSGYQSGRRMHFSSGQHSFSLGSRIGEINEEPNSNINHTSLNLESNGIDISENNANQFLFNSPLQEAVESENLPQQRALDMSNHQVSTNVRSTGIREFGGENIQSETSTITMHSTESKTRSNDHSELSVNTPSRNTSLNQHLDEL</sequence>
<evidence type="ECO:0000313" key="4">
    <source>
        <dbReference type="Proteomes" id="UP000683360"/>
    </source>
</evidence>
<proteinExistence type="predicted"/>
<feature type="compositionally biased region" description="Polar residues" evidence="1">
    <location>
        <begin position="370"/>
        <end position="382"/>
    </location>
</feature>
<feature type="region of interest" description="Disordered" evidence="1">
    <location>
        <begin position="258"/>
        <end position="283"/>
    </location>
</feature>
<protein>
    <submittedName>
        <fullName evidence="3">Uncharacterized protein</fullName>
    </submittedName>
</protein>
<comment type="caution">
    <text evidence="3">The sequence shown here is derived from an EMBL/GenBank/DDBJ whole genome shotgun (WGS) entry which is preliminary data.</text>
</comment>
<organism evidence="3 4">
    <name type="scientific">Mytilus edulis</name>
    <name type="common">Blue mussel</name>
    <dbReference type="NCBI Taxonomy" id="6550"/>
    <lineage>
        <taxon>Eukaryota</taxon>
        <taxon>Metazoa</taxon>
        <taxon>Spiralia</taxon>
        <taxon>Lophotrochozoa</taxon>
        <taxon>Mollusca</taxon>
        <taxon>Bivalvia</taxon>
        <taxon>Autobranchia</taxon>
        <taxon>Pteriomorphia</taxon>
        <taxon>Mytilida</taxon>
        <taxon>Mytiloidea</taxon>
        <taxon>Mytilidae</taxon>
        <taxon>Mytilinae</taxon>
        <taxon>Mytilus</taxon>
    </lineage>
</organism>
<keyword evidence="2" id="KW-0472">Membrane</keyword>
<accession>A0A8S3VDE9</accession>
<gene>
    <name evidence="3" type="ORF">MEDL_66691</name>
</gene>
<dbReference type="EMBL" id="CAJPWZ010003261">
    <property type="protein sequence ID" value="CAG2255266.1"/>
    <property type="molecule type" value="Genomic_DNA"/>
</dbReference>
<dbReference type="AlphaFoldDB" id="A0A8S3VDE9"/>
<evidence type="ECO:0000313" key="3">
    <source>
        <dbReference type="EMBL" id="CAG2255266.1"/>
    </source>
</evidence>
<feature type="compositionally biased region" description="Basic and acidic residues" evidence="1">
    <location>
        <begin position="383"/>
        <end position="394"/>
    </location>
</feature>
<keyword evidence="2" id="KW-0812">Transmembrane</keyword>
<feature type="compositionally biased region" description="Polar residues" evidence="1">
    <location>
        <begin position="395"/>
        <end position="413"/>
    </location>
</feature>
<evidence type="ECO:0000256" key="2">
    <source>
        <dbReference type="SAM" id="Phobius"/>
    </source>
</evidence>
<feature type="transmembrane region" description="Helical" evidence="2">
    <location>
        <begin position="93"/>
        <end position="112"/>
    </location>
</feature>
<keyword evidence="4" id="KW-1185">Reference proteome</keyword>
<dbReference type="Proteomes" id="UP000683360">
    <property type="component" value="Unassembled WGS sequence"/>
</dbReference>
<dbReference type="OrthoDB" id="10384678at2759"/>
<feature type="region of interest" description="Disordered" evidence="1">
    <location>
        <begin position="362"/>
        <end position="413"/>
    </location>
</feature>
<evidence type="ECO:0000256" key="1">
    <source>
        <dbReference type="SAM" id="MobiDB-lite"/>
    </source>
</evidence>
<reference evidence="3" key="1">
    <citation type="submission" date="2021-03" db="EMBL/GenBank/DDBJ databases">
        <authorList>
            <person name="Bekaert M."/>
        </authorList>
    </citation>
    <scope>NUCLEOTIDE SEQUENCE</scope>
</reference>
<keyword evidence="2" id="KW-1133">Transmembrane helix</keyword>
<name>A0A8S3VDE9_MYTED</name>